<proteinExistence type="predicted"/>
<sequence>MESVLGDLIIKFFQWFTELNKDDDYGGVISLRVLKDGERIDVKVDKQDIPKCYNDLF</sequence>
<comment type="caution">
    <text evidence="1">The sequence shown here is derived from an EMBL/GenBank/DDBJ whole genome shotgun (WGS) entry which is preliminary data.</text>
</comment>
<dbReference type="AlphaFoldDB" id="A0A0F9NJB2"/>
<gene>
    <name evidence="1" type="ORF">LCGC14_1020010</name>
</gene>
<name>A0A0F9NJB2_9ZZZZ</name>
<accession>A0A0F9NJB2</accession>
<organism evidence="1">
    <name type="scientific">marine sediment metagenome</name>
    <dbReference type="NCBI Taxonomy" id="412755"/>
    <lineage>
        <taxon>unclassified sequences</taxon>
        <taxon>metagenomes</taxon>
        <taxon>ecological metagenomes</taxon>
    </lineage>
</organism>
<protein>
    <submittedName>
        <fullName evidence="1">Uncharacterized protein</fullName>
    </submittedName>
</protein>
<evidence type="ECO:0000313" key="1">
    <source>
        <dbReference type="EMBL" id="KKN12092.1"/>
    </source>
</evidence>
<dbReference type="EMBL" id="LAZR01004068">
    <property type="protein sequence ID" value="KKN12092.1"/>
    <property type="molecule type" value="Genomic_DNA"/>
</dbReference>
<reference evidence="1" key="1">
    <citation type="journal article" date="2015" name="Nature">
        <title>Complex archaea that bridge the gap between prokaryotes and eukaryotes.</title>
        <authorList>
            <person name="Spang A."/>
            <person name="Saw J.H."/>
            <person name="Jorgensen S.L."/>
            <person name="Zaremba-Niedzwiedzka K."/>
            <person name="Martijn J."/>
            <person name="Lind A.E."/>
            <person name="van Eijk R."/>
            <person name="Schleper C."/>
            <person name="Guy L."/>
            <person name="Ettema T.J."/>
        </authorList>
    </citation>
    <scope>NUCLEOTIDE SEQUENCE</scope>
</reference>